<comment type="caution">
    <text evidence="15">The sequence shown here is derived from an EMBL/GenBank/DDBJ whole genome shotgun (WGS) entry which is preliminary data.</text>
</comment>
<dbReference type="EMBL" id="LXNG01000057">
    <property type="protein sequence ID" value="OAG65502.1"/>
    <property type="molecule type" value="Genomic_DNA"/>
</dbReference>
<dbReference type="STRING" id="1843580.A7D17_08675"/>
<dbReference type="InterPro" id="IPR045584">
    <property type="entry name" value="Pilin-like"/>
</dbReference>
<evidence type="ECO:0000256" key="3">
    <source>
        <dbReference type="ARBA" id="ARBA00022448"/>
    </source>
</evidence>
<evidence type="ECO:0000259" key="13">
    <source>
        <dbReference type="Pfam" id="PF21687"/>
    </source>
</evidence>
<dbReference type="InterPro" id="IPR049031">
    <property type="entry name" value="T2SSK_SAM-like_1st"/>
</dbReference>
<dbReference type="SUPFAM" id="SSF158544">
    <property type="entry name" value="GspK insert domain-like"/>
    <property type="match status" value="2"/>
</dbReference>
<dbReference type="InterPro" id="IPR005628">
    <property type="entry name" value="GspK"/>
</dbReference>
<dbReference type="InterPro" id="IPR049179">
    <property type="entry name" value="T2SSK_SAM-like_2nd"/>
</dbReference>
<evidence type="ECO:0000313" key="17">
    <source>
        <dbReference type="Proteomes" id="UP001303614"/>
    </source>
</evidence>
<dbReference type="SUPFAM" id="SSF54523">
    <property type="entry name" value="Pili subunits"/>
    <property type="match status" value="1"/>
</dbReference>
<evidence type="ECO:0000256" key="1">
    <source>
        <dbReference type="ARBA" id="ARBA00004533"/>
    </source>
</evidence>
<dbReference type="NCBIfam" id="NF037980">
    <property type="entry name" value="T2SS_GspK"/>
    <property type="match status" value="1"/>
</dbReference>
<dbReference type="PANTHER" id="PTHR38831:SF1">
    <property type="entry name" value="TYPE II SECRETION SYSTEM PROTEIN K-RELATED"/>
    <property type="match status" value="1"/>
</dbReference>
<evidence type="ECO:0000256" key="7">
    <source>
        <dbReference type="ARBA" id="ARBA00022927"/>
    </source>
</evidence>
<dbReference type="Pfam" id="PF21687">
    <property type="entry name" value="T2SSK_1st"/>
    <property type="match status" value="1"/>
</dbReference>
<dbReference type="Gene3D" id="1.10.40.60">
    <property type="entry name" value="EpsJ-like"/>
    <property type="match status" value="2"/>
</dbReference>
<dbReference type="Proteomes" id="UP001303614">
    <property type="component" value="Unassembled WGS sequence"/>
</dbReference>
<feature type="domain" description="T2SS protein K second SAM-like" evidence="12">
    <location>
        <begin position="222"/>
        <end position="281"/>
    </location>
</feature>
<dbReference type="RefSeq" id="WP_064510952.1">
    <property type="nucleotide sequence ID" value="NZ_JAYFSN010000008.1"/>
</dbReference>
<keyword evidence="3 10" id="KW-0813">Transport</keyword>
<keyword evidence="5 10" id="KW-0997">Cell inner membrane</keyword>
<dbReference type="OrthoDB" id="9788973at2"/>
<keyword evidence="7" id="KW-0653">Protein transport</keyword>
<sequence>MRALPAPARQGGVALLTVLLLVAVMTLLMVAVLDDLRFGLRRSGNGEAMTQAQWYALGSETLARQRLQALARRDPLRTTLDGGWNDQPVTFPLDDGMVRVRLRDRGSCFNLNSVVAGAPEQWQRSDDGARQYQALLEALGITPPQAQALTDALVDWIDSDSQPGAHGAEDEQYLQSAVPLRTGATLLAGVSELGAIAGYTPARITLLQPYLCALPEGRLSPVNINTLRLQDAPVLVALTEGRLELAAARRVIAARPAGGWRDPAVFFNTPALLHVAPSNAVLQQVQLRTTYFSLVSDVEHAGAQVMLEALLQQDPAGRVRLVARQWSPDA</sequence>
<evidence type="ECO:0000313" key="15">
    <source>
        <dbReference type="EMBL" id="OAG65502.1"/>
    </source>
</evidence>
<keyword evidence="6 11" id="KW-0812">Transmembrane</keyword>
<comment type="similarity">
    <text evidence="2 10">Belongs to the GSP K family.</text>
</comment>
<dbReference type="GO" id="GO:0005886">
    <property type="term" value="C:plasma membrane"/>
    <property type="evidence" value="ECO:0007669"/>
    <property type="project" value="UniProtKB-SubCell"/>
</dbReference>
<keyword evidence="4 10" id="KW-1003">Cell membrane</keyword>
<evidence type="ECO:0000256" key="10">
    <source>
        <dbReference type="PIRNR" id="PIRNR002786"/>
    </source>
</evidence>
<evidence type="ECO:0000256" key="4">
    <source>
        <dbReference type="ARBA" id="ARBA00022475"/>
    </source>
</evidence>
<dbReference type="EMBL" id="JAYFSO010000009">
    <property type="protein sequence ID" value="MEA5124033.1"/>
    <property type="molecule type" value="Genomic_DNA"/>
</dbReference>
<feature type="transmembrane region" description="Helical" evidence="11">
    <location>
        <begin position="12"/>
        <end position="33"/>
    </location>
</feature>
<feature type="domain" description="T2SS protein K first SAM-like" evidence="13">
    <location>
        <begin position="107"/>
        <end position="216"/>
    </location>
</feature>
<evidence type="ECO:0000256" key="5">
    <source>
        <dbReference type="ARBA" id="ARBA00022519"/>
    </source>
</evidence>
<evidence type="ECO:0000256" key="8">
    <source>
        <dbReference type="ARBA" id="ARBA00022989"/>
    </source>
</evidence>
<name>A0A1A9M5U5_9XANT</name>
<evidence type="ECO:0000256" key="11">
    <source>
        <dbReference type="SAM" id="Phobius"/>
    </source>
</evidence>
<dbReference type="PANTHER" id="PTHR38831">
    <property type="entry name" value="TYPE II SECRETION SYSTEM PROTEIN K"/>
    <property type="match status" value="1"/>
</dbReference>
<protein>
    <recommendedName>
        <fullName evidence="10">Type II secretion system protein K</fullName>
    </recommendedName>
</protein>
<dbReference type="Gene3D" id="3.30.1300.30">
    <property type="entry name" value="GSPII I/J protein-like"/>
    <property type="match status" value="1"/>
</dbReference>
<keyword evidence="9 10" id="KW-0472">Membrane</keyword>
<comment type="subcellular location">
    <subcellularLocation>
        <location evidence="1 10">Cell inner membrane</location>
    </subcellularLocation>
</comment>
<dbReference type="AlphaFoldDB" id="A0A1A9M5U5"/>
<reference evidence="15 16" key="1">
    <citation type="submission" date="2016-05" db="EMBL/GenBank/DDBJ databases">
        <title>Pathogenic, phenotypic and molecular characterisation of Xanthomonas nasturtii sp. nov. and Xanthomonas floridensis sp. nov., new species of Xanthomonas associated with watercress production in Florida.</title>
        <authorList>
            <person name="Vicente J.G."/>
            <person name="Rothwell S."/>
            <person name="Holub E.B."/>
            <person name="Studholme D.J."/>
        </authorList>
    </citation>
    <scope>NUCLEOTIDE SEQUENCE [LARGE SCALE GENOMIC DNA]</scope>
    <source>
        <strain evidence="15 16">WHRI 8848</strain>
    </source>
</reference>
<evidence type="ECO:0000313" key="16">
    <source>
        <dbReference type="Proteomes" id="UP000077659"/>
    </source>
</evidence>
<evidence type="ECO:0000313" key="14">
    <source>
        <dbReference type="EMBL" id="MEA5124033.1"/>
    </source>
</evidence>
<dbReference type="Pfam" id="PF03934">
    <property type="entry name" value="T2SSK"/>
    <property type="match status" value="1"/>
</dbReference>
<reference evidence="14 17" key="2">
    <citation type="submission" date="2023-12" db="EMBL/GenBank/DDBJ databases">
        <title>Genome sequencing of Xanthomonas floridensis.</title>
        <authorList>
            <person name="Greer S."/>
            <person name="Harrison J."/>
            <person name="Grant M."/>
            <person name="Vicente J."/>
            <person name="Studholme D."/>
        </authorList>
    </citation>
    <scope>NUCLEOTIDE SEQUENCE [LARGE SCALE GENOMIC DNA]</scope>
    <source>
        <strain evidence="14 17">WHRI 8848</strain>
    </source>
</reference>
<proteinExistence type="inferred from homology"/>
<dbReference type="Proteomes" id="UP000077659">
    <property type="component" value="Unassembled WGS sequence"/>
</dbReference>
<evidence type="ECO:0000256" key="9">
    <source>
        <dbReference type="ARBA" id="ARBA00023136"/>
    </source>
</evidence>
<dbReference type="GO" id="GO:0009306">
    <property type="term" value="P:protein secretion"/>
    <property type="evidence" value="ECO:0007669"/>
    <property type="project" value="InterPro"/>
</dbReference>
<evidence type="ECO:0000256" key="2">
    <source>
        <dbReference type="ARBA" id="ARBA00007246"/>
    </source>
</evidence>
<keyword evidence="8 11" id="KW-1133">Transmembrane helix</keyword>
<evidence type="ECO:0000259" key="12">
    <source>
        <dbReference type="Pfam" id="PF03934"/>
    </source>
</evidence>
<evidence type="ECO:0000256" key="6">
    <source>
        <dbReference type="ARBA" id="ARBA00022692"/>
    </source>
</evidence>
<keyword evidence="17" id="KW-1185">Reference proteome</keyword>
<gene>
    <name evidence="14" type="primary">gspK</name>
    <name evidence="15" type="ORF">A7D17_08675</name>
    <name evidence="14" type="ORF">VB146_09200</name>
</gene>
<dbReference type="PIRSF" id="PIRSF002786">
    <property type="entry name" value="XcpX"/>
    <property type="match status" value="1"/>
</dbReference>
<accession>A0A1A9M5U5</accession>
<dbReference type="InterPro" id="IPR038072">
    <property type="entry name" value="GspK_central_sf"/>
</dbReference>
<organism evidence="15 16">
    <name type="scientific">Xanthomonas floridensis</name>
    <dbReference type="NCBI Taxonomy" id="1843580"/>
    <lineage>
        <taxon>Bacteria</taxon>
        <taxon>Pseudomonadati</taxon>
        <taxon>Pseudomonadota</taxon>
        <taxon>Gammaproteobacteria</taxon>
        <taxon>Lysobacterales</taxon>
        <taxon>Lysobacteraceae</taxon>
        <taxon>Xanthomonas</taxon>
    </lineage>
</organism>